<dbReference type="InterPro" id="IPR008569">
    <property type="entry name" value="DUF851"/>
</dbReference>
<dbReference type="Pfam" id="PF05867">
    <property type="entry name" value="DUF851"/>
    <property type="match status" value="1"/>
</dbReference>
<name>A0A0N5BR08_STREA</name>
<sequence length="136" mass="15557">MGTKKCNSLEESQTDDTYPLDSCILKDVYEGKIKLTKSSVQVEHIGPLGDIRIMIRQNNTYFNENIIFSNTIRSIINVINTDSLPSTDLKSNSYEMDKRGSVTFAPLPGILIIYNRMSLGEYEEHFYVCKYTNKID</sequence>
<evidence type="ECO:0000313" key="1">
    <source>
        <dbReference type="Proteomes" id="UP000046392"/>
    </source>
</evidence>
<keyword evidence="1" id="KW-1185">Reference proteome</keyword>
<proteinExistence type="predicted"/>
<accession>A0A0N5BR08</accession>
<reference evidence="2" key="1">
    <citation type="submission" date="2017-02" db="UniProtKB">
        <authorList>
            <consortium name="WormBaseParasite"/>
        </authorList>
    </citation>
    <scope>IDENTIFICATION</scope>
</reference>
<dbReference type="WBParaSite" id="SPAL_0000831400.1">
    <property type="protein sequence ID" value="SPAL_0000831400.1"/>
    <property type="gene ID" value="SPAL_0000831400"/>
</dbReference>
<organism evidence="1 2">
    <name type="scientific">Strongyloides papillosus</name>
    <name type="common">Intestinal threadworm</name>
    <dbReference type="NCBI Taxonomy" id="174720"/>
    <lineage>
        <taxon>Eukaryota</taxon>
        <taxon>Metazoa</taxon>
        <taxon>Ecdysozoa</taxon>
        <taxon>Nematoda</taxon>
        <taxon>Chromadorea</taxon>
        <taxon>Rhabditida</taxon>
        <taxon>Tylenchina</taxon>
        <taxon>Panagrolaimomorpha</taxon>
        <taxon>Strongyloidoidea</taxon>
        <taxon>Strongyloididae</taxon>
        <taxon>Strongyloides</taxon>
    </lineage>
</organism>
<dbReference type="AlphaFoldDB" id="A0A0N5BR08"/>
<dbReference type="Proteomes" id="UP000046392">
    <property type="component" value="Unplaced"/>
</dbReference>
<evidence type="ECO:0000313" key="2">
    <source>
        <dbReference type="WBParaSite" id="SPAL_0000831400.1"/>
    </source>
</evidence>
<protein>
    <submittedName>
        <fullName evidence="2">Uncharacterized protein</fullName>
    </submittedName>
</protein>